<dbReference type="InterPro" id="IPR011050">
    <property type="entry name" value="Pectin_lyase_fold/virulence"/>
</dbReference>
<dbReference type="EMBL" id="LGRX02019702">
    <property type="protein sequence ID" value="KAK3258245.1"/>
    <property type="molecule type" value="Genomic_DNA"/>
</dbReference>
<dbReference type="AlphaFoldDB" id="A0AAE0KRY4"/>
<evidence type="ECO:0000313" key="1">
    <source>
        <dbReference type="EMBL" id="KAK3258245.1"/>
    </source>
</evidence>
<dbReference type="PROSITE" id="PS00018">
    <property type="entry name" value="EF_HAND_1"/>
    <property type="match status" value="1"/>
</dbReference>
<sequence length="392" mass="40373">MICSVLASRPGKSEQAGVLAASPCSGTWRVAEGSLLRGARGAARIGTVPAQRLRGRAPLLPLLLVLCARPSLLIAQASPFCPPLPSFVQLDLSGDGFVTPAEYEAVVSQLREDRGDAVSPASLPSLSRPLGGSRRLHQTIGDGTALLSTLRCLIPSSAPSAPPAAARNVSAMPPLVLSPPFSSLRTVNIEDAATAAWDLAVSIQDHSVRTVILRTHVVLEESLPSIDRGLEITGECLTGDEGMEYCTIDGQRLNRVMYVARPSANLTMRFVKLTNGYISGGWGGANLAVMFGATAVLQDCHFTLGYATEVLGGGGVLGGFGATLLMERCVVSGNTIVAALGGAGLGLCGATAQVVNSSISGNYFDDGLGGAGVGVIDYALEDGETGSDITLE</sequence>
<dbReference type="InterPro" id="IPR018247">
    <property type="entry name" value="EF_Hand_1_Ca_BS"/>
</dbReference>
<proteinExistence type="predicted"/>
<feature type="non-terminal residue" evidence="1">
    <location>
        <position position="392"/>
    </location>
</feature>
<protein>
    <submittedName>
        <fullName evidence="1">Uncharacterized protein</fullName>
    </submittedName>
</protein>
<keyword evidence="2" id="KW-1185">Reference proteome</keyword>
<organism evidence="1 2">
    <name type="scientific">Cymbomonas tetramitiformis</name>
    <dbReference type="NCBI Taxonomy" id="36881"/>
    <lineage>
        <taxon>Eukaryota</taxon>
        <taxon>Viridiplantae</taxon>
        <taxon>Chlorophyta</taxon>
        <taxon>Pyramimonadophyceae</taxon>
        <taxon>Pyramimonadales</taxon>
        <taxon>Pyramimonadaceae</taxon>
        <taxon>Cymbomonas</taxon>
    </lineage>
</organism>
<accession>A0AAE0KRY4</accession>
<dbReference type="Proteomes" id="UP001190700">
    <property type="component" value="Unassembled WGS sequence"/>
</dbReference>
<reference evidence="1 2" key="1">
    <citation type="journal article" date="2015" name="Genome Biol. Evol.">
        <title>Comparative Genomics of a Bacterivorous Green Alga Reveals Evolutionary Causalities and Consequences of Phago-Mixotrophic Mode of Nutrition.</title>
        <authorList>
            <person name="Burns J.A."/>
            <person name="Paasch A."/>
            <person name="Narechania A."/>
            <person name="Kim E."/>
        </authorList>
    </citation>
    <scope>NUCLEOTIDE SEQUENCE [LARGE SCALE GENOMIC DNA]</scope>
    <source>
        <strain evidence="1 2">PLY_AMNH</strain>
    </source>
</reference>
<comment type="caution">
    <text evidence="1">The sequence shown here is derived from an EMBL/GenBank/DDBJ whole genome shotgun (WGS) entry which is preliminary data.</text>
</comment>
<gene>
    <name evidence="1" type="ORF">CYMTET_32702</name>
</gene>
<name>A0AAE0KRY4_9CHLO</name>
<dbReference type="SUPFAM" id="SSF51126">
    <property type="entry name" value="Pectin lyase-like"/>
    <property type="match status" value="1"/>
</dbReference>
<evidence type="ECO:0000313" key="2">
    <source>
        <dbReference type="Proteomes" id="UP001190700"/>
    </source>
</evidence>